<comment type="subcellular location">
    <subcellularLocation>
        <location evidence="1">Cell membrane</location>
        <topology evidence="1">Multi-pass membrane protein</topology>
    </subcellularLocation>
</comment>
<evidence type="ECO:0000256" key="1">
    <source>
        <dbReference type="ARBA" id="ARBA00004651"/>
    </source>
</evidence>
<feature type="transmembrane region" description="Helical" evidence="6">
    <location>
        <begin position="12"/>
        <end position="36"/>
    </location>
</feature>
<protein>
    <submittedName>
        <fullName evidence="7">Cytochrome c oxidase assembly protein</fullName>
    </submittedName>
</protein>
<keyword evidence="5 6" id="KW-0472">Membrane</keyword>
<evidence type="ECO:0000313" key="8">
    <source>
        <dbReference type="Proteomes" id="UP000295748"/>
    </source>
</evidence>
<name>A0ABX5SWR7_9MICO</name>
<evidence type="ECO:0000256" key="4">
    <source>
        <dbReference type="ARBA" id="ARBA00022989"/>
    </source>
</evidence>
<dbReference type="Proteomes" id="UP000295748">
    <property type="component" value="Chromosome"/>
</dbReference>
<dbReference type="Pfam" id="PF09678">
    <property type="entry name" value="Caa3_CtaG"/>
    <property type="match status" value="1"/>
</dbReference>
<evidence type="ECO:0000256" key="6">
    <source>
        <dbReference type="SAM" id="Phobius"/>
    </source>
</evidence>
<feature type="transmembrane region" description="Helical" evidence="6">
    <location>
        <begin position="82"/>
        <end position="103"/>
    </location>
</feature>
<feature type="transmembrane region" description="Helical" evidence="6">
    <location>
        <begin position="189"/>
        <end position="209"/>
    </location>
</feature>
<keyword evidence="3 6" id="KW-0812">Transmembrane</keyword>
<evidence type="ECO:0000256" key="2">
    <source>
        <dbReference type="ARBA" id="ARBA00022475"/>
    </source>
</evidence>
<keyword evidence="4 6" id="KW-1133">Transmembrane helix</keyword>
<reference evidence="7 8" key="1">
    <citation type="submission" date="2019-03" db="EMBL/GenBank/DDBJ databases">
        <authorList>
            <person name="Dong K."/>
        </authorList>
    </citation>
    <scope>NUCLEOTIDE SEQUENCE [LARGE SCALE GENOMIC DNA]</scope>
    <source>
        <strain evidence="8">dk512</strain>
    </source>
</reference>
<gene>
    <name evidence="7" type="ORF">E4K62_07140</name>
</gene>
<dbReference type="EMBL" id="CP038266">
    <property type="protein sequence ID" value="QBR90641.1"/>
    <property type="molecule type" value="Genomic_DNA"/>
</dbReference>
<feature type="transmembrane region" description="Helical" evidence="6">
    <location>
        <begin position="229"/>
        <end position="248"/>
    </location>
</feature>
<dbReference type="InterPro" id="IPR019108">
    <property type="entry name" value="Caa3_assmbl_CtaG-rel"/>
</dbReference>
<proteinExistence type="predicted"/>
<keyword evidence="2" id="KW-1003">Cell membrane</keyword>
<accession>A0ABX5SWR7</accession>
<evidence type="ECO:0000256" key="5">
    <source>
        <dbReference type="ARBA" id="ARBA00023136"/>
    </source>
</evidence>
<feature type="transmembrane region" description="Helical" evidence="6">
    <location>
        <begin position="48"/>
        <end position="70"/>
    </location>
</feature>
<keyword evidence="8" id="KW-1185">Reference proteome</keyword>
<feature type="transmembrane region" description="Helical" evidence="6">
    <location>
        <begin position="155"/>
        <end position="177"/>
    </location>
</feature>
<evidence type="ECO:0000256" key="3">
    <source>
        <dbReference type="ARBA" id="ARBA00022692"/>
    </source>
</evidence>
<evidence type="ECO:0000313" key="7">
    <source>
        <dbReference type="EMBL" id="QBR90641.1"/>
    </source>
</evidence>
<sequence length="268" mass="27617">MGGHAHGAAAGGFLDGVVVALAALAILSYVAAVVVSHRRGREWPRVRVAAWIAGVVLAAAAVAGPLAAAAHGDYVAHMGTHLLAGMLAPVLLVLAAPVTLALRTLSVTPARRLSALLRSPVARVISHPVTAALLSAGGLWVIYLTPVFEAMSDPLVHVLVHGHLLAAGYLFTSAVIGRDPAPHRPSRPVVAAVLVLAIASHAILAKYLYAHPPAGVPLADAQAGAQFMYYAGAWVEAAIILVFCADWYRAAGRDLRVGPQPVSTSSVK</sequence>
<organism evidence="7 8">
    <name type="scientific">Microbacterium wangchenii</name>
    <dbReference type="NCBI Taxonomy" id="2541726"/>
    <lineage>
        <taxon>Bacteria</taxon>
        <taxon>Bacillati</taxon>
        <taxon>Actinomycetota</taxon>
        <taxon>Actinomycetes</taxon>
        <taxon>Micrococcales</taxon>
        <taxon>Microbacteriaceae</taxon>
        <taxon>Microbacterium</taxon>
    </lineage>
</organism>
<feature type="transmembrane region" description="Helical" evidence="6">
    <location>
        <begin position="124"/>
        <end position="143"/>
    </location>
</feature>